<feature type="region of interest" description="Disordered" evidence="10">
    <location>
        <begin position="34"/>
        <end position="102"/>
    </location>
</feature>
<dbReference type="GO" id="GO:0008320">
    <property type="term" value="F:protein transmembrane transporter activity"/>
    <property type="evidence" value="ECO:0007669"/>
    <property type="project" value="UniProtKB-UniRule"/>
</dbReference>
<comment type="subcellular location">
    <subcellularLocation>
        <location evidence="1 9">Cell membrane</location>
        <topology evidence="1 9">Single-pass membrane protein</topology>
    </subcellularLocation>
</comment>
<dbReference type="Gene3D" id="1.20.5.3310">
    <property type="match status" value="1"/>
</dbReference>
<dbReference type="InterPro" id="IPR003369">
    <property type="entry name" value="TatA/B/E"/>
</dbReference>
<sequence length="102" mass="10946">MIAVFVLLFGAKKLPDAARSLGKSMRIFKSEIKEMQADSKSETADRPEARTQIASERVQDPAAAPHVTETPAQPTQPTVVDSSAQPTVVDSSAQPTSDRRPA</sequence>
<keyword evidence="3 9" id="KW-1003">Cell membrane</keyword>
<accession>A0A839QFS0</accession>
<name>A0A839QFS0_MYCIR</name>
<dbReference type="GO" id="GO:0043953">
    <property type="term" value="P:protein transport by the Tat complex"/>
    <property type="evidence" value="ECO:0007669"/>
    <property type="project" value="UniProtKB-UniRule"/>
</dbReference>
<evidence type="ECO:0000256" key="8">
    <source>
        <dbReference type="ARBA" id="ARBA00023136"/>
    </source>
</evidence>
<dbReference type="GO" id="GO:0033281">
    <property type="term" value="C:TAT protein transport complex"/>
    <property type="evidence" value="ECO:0007669"/>
    <property type="project" value="UniProtKB-UniRule"/>
</dbReference>
<evidence type="ECO:0000256" key="9">
    <source>
        <dbReference type="HAMAP-Rule" id="MF_00236"/>
    </source>
</evidence>
<dbReference type="HAMAP" id="MF_00236">
    <property type="entry name" value="TatA_E"/>
    <property type="match status" value="1"/>
</dbReference>
<comment type="caution">
    <text evidence="11">The sequence shown here is derived from an EMBL/GenBank/DDBJ whole genome shotgun (WGS) entry which is preliminary data.</text>
</comment>
<dbReference type="Proteomes" id="UP000550501">
    <property type="component" value="Unassembled WGS sequence"/>
</dbReference>
<protein>
    <recommendedName>
        <fullName evidence="9">Sec-independent protein translocase protein TatA</fullName>
    </recommendedName>
</protein>
<keyword evidence="7 9" id="KW-0811">Translocation</keyword>
<dbReference type="PANTHER" id="PTHR42982">
    <property type="entry name" value="SEC-INDEPENDENT PROTEIN TRANSLOCASE PROTEIN TATA"/>
    <property type="match status" value="1"/>
</dbReference>
<keyword evidence="8 9" id="KW-0472">Membrane</keyword>
<organism evidence="11 12">
    <name type="scientific">Mycolicibacterium iranicum</name>
    <name type="common">Mycobacterium iranicum</name>
    <dbReference type="NCBI Taxonomy" id="912594"/>
    <lineage>
        <taxon>Bacteria</taxon>
        <taxon>Bacillati</taxon>
        <taxon>Actinomycetota</taxon>
        <taxon>Actinomycetes</taxon>
        <taxon>Mycobacteriales</taxon>
        <taxon>Mycobacteriaceae</taxon>
        <taxon>Mycolicibacterium</taxon>
    </lineage>
</organism>
<keyword evidence="5 9" id="KW-0653">Protein transport</keyword>
<dbReference type="AlphaFoldDB" id="A0A839QFS0"/>
<dbReference type="PANTHER" id="PTHR42982:SF8">
    <property type="entry name" value="SEC-INDEPENDENT PROTEIN TRANSLOCASE PROTEIN TATA"/>
    <property type="match status" value="1"/>
</dbReference>
<evidence type="ECO:0000313" key="11">
    <source>
        <dbReference type="EMBL" id="MBB2992976.1"/>
    </source>
</evidence>
<keyword evidence="4 9" id="KW-0812">Transmembrane</keyword>
<evidence type="ECO:0000256" key="10">
    <source>
        <dbReference type="SAM" id="MobiDB-lite"/>
    </source>
</evidence>
<gene>
    <name evidence="9" type="primary">tatA</name>
    <name evidence="11" type="ORF">FHR72_004483</name>
</gene>
<comment type="similarity">
    <text evidence="9">Belongs to the TatA/E family.</text>
</comment>
<evidence type="ECO:0000256" key="2">
    <source>
        <dbReference type="ARBA" id="ARBA00022448"/>
    </source>
</evidence>
<dbReference type="EMBL" id="JACHVU010000013">
    <property type="protein sequence ID" value="MBB2992976.1"/>
    <property type="molecule type" value="Genomic_DNA"/>
</dbReference>
<dbReference type="InterPro" id="IPR006312">
    <property type="entry name" value="TatA/E"/>
</dbReference>
<feature type="compositionally biased region" description="Basic and acidic residues" evidence="10">
    <location>
        <begin position="34"/>
        <end position="49"/>
    </location>
</feature>
<dbReference type="Pfam" id="PF02416">
    <property type="entry name" value="TatA_B_E"/>
    <property type="match status" value="1"/>
</dbReference>
<proteinExistence type="inferred from homology"/>
<evidence type="ECO:0000313" key="12">
    <source>
        <dbReference type="Proteomes" id="UP000550501"/>
    </source>
</evidence>
<evidence type="ECO:0000256" key="6">
    <source>
        <dbReference type="ARBA" id="ARBA00022989"/>
    </source>
</evidence>
<evidence type="ECO:0000256" key="3">
    <source>
        <dbReference type="ARBA" id="ARBA00022475"/>
    </source>
</evidence>
<evidence type="ECO:0000256" key="7">
    <source>
        <dbReference type="ARBA" id="ARBA00023010"/>
    </source>
</evidence>
<dbReference type="NCBIfam" id="NF001854">
    <property type="entry name" value="PRK00575.1"/>
    <property type="match status" value="1"/>
</dbReference>
<reference evidence="11 12" key="1">
    <citation type="submission" date="2020-08" db="EMBL/GenBank/DDBJ databases">
        <title>The Agave Microbiome: Exploring the role of microbial communities in plant adaptations to desert environments.</title>
        <authorList>
            <person name="Partida-Martinez L.P."/>
        </authorList>
    </citation>
    <scope>NUCLEOTIDE SEQUENCE [LARGE SCALE GENOMIC DNA]</scope>
    <source>
        <strain evidence="11 12">AT2.18</strain>
    </source>
</reference>
<evidence type="ECO:0000256" key="5">
    <source>
        <dbReference type="ARBA" id="ARBA00022927"/>
    </source>
</evidence>
<comment type="function">
    <text evidence="9">Part of the twin-arginine translocation (Tat) system that transports large folded proteins containing a characteristic twin-arginine motif in their signal peptide across membranes. TatA could form the protein-conducting channel of the Tat system.</text>
</comment>
<keyword evidence="12" id="KW-1185">Reference proteome</keyword>
<comment type="subunit">
    <text evidence="9">The Tat system comprises two distinct complexes: a TatABC complex, containing multiple copies of TatA, TatB and TatC subunits, and a separate TatA complex, containing only TatA subunits. Substrates initially bind to the TatABC complex, which probably triggers association of the separate TatA complex to form the active translocon.</text>
</comment>
<keyword evidence="2 9" id="KW-0813">Transport</keyword>
<evidence type="ECO:0000256" key="1">
    <source>
        <dbReference type="ARBA" id="ARBA00004162"/>
    </source>
</evidence>
<evidence type="ECO:0000256" key="4">
    <source>
        <dbReference type="ARBA" id="ARBA00022692"/>
    </source>
</evidence>
<feature type="compositionally biased region" description="Polar residues" evidence="10">
    <location>
        <begin position="70"/>
        <end position="96"/>
    </location>
</feature>
<keyword evidence="6 9" id="KW-1133">Transmembrane helix</keyword>